<reference evidence="8 9" key="1">
    <citation type="submission" date="2012-11" db="EMBL/GenBank/DDBJ databases">
        <title>Whole genome sequence of Acidisphaera rubrifaciens HS-AP3.</title>
        <authorList>
            <person name="Azuma Y."/>
            <person name="Higashiura N."/>
            <person name="Hirakawa H."/>
            <person name="Matsushita K."/>
        </authorList>
    </citation>
    <scope>NUCLEOTIDE SEQUENCE [LARGE SCALE GENOMIC DNA]</scope>
    <source>
        <strain evidence="8 9">HS-AP3</strain>
    </source>
</reference>
<evidence type="ECO:0000259" key="6">
    <source>
        <dbReference type="Pfam" id="PF00501"/>
    </source>
</evidence>
<evidence type="ECO:0000256" key="3">
    <source>
        <dbReference type="ARBA" id="ARBA00051915"/>
    </source>
</evidence>
<comment type="similarity">
    <text evidence="1">Belongs to the ATP-dependent AMP-binding enzyme family.</text>
</comment>
<keyword evidence="9" id="KW-1185">Reference proteome</keyword>
<name>A0A0D6P9C5_9PROT</name>
<keyword evidence="2 8" id="KW-0436">Ligase</keyword>
<dbReference type="CDD" id="cd17631">
    <property type="entry name" value="FACL_FadD13-like"/>
    <property type="match status" value="1"/>
</dbReference>
<evidence type="ECO:0000256" key="5">
    <source>
        <dbReference type="ARBA" id="ARBA00067668"/>
    </source>
</evidence>
<protein>
    <recommendedName>
        <fullName evidence="5">3-methylmercaptopropionyl-CoA ligase</fullName>
        <ecNumber evidence="4">6.2.1.44</ecNumber>
    </recommendedName>
</protein>
<dbReference type="InterPro" id="IPR050237">
    <property type="entry name" value="ATP-dep_AMP-bd_enzyme"/>
</dbReference>
<proteinExistence type="inferred from homology"/>
<dbReference type="PANTHER" id="PTHR43767">
    <property type="entry name" value="LONG-CHAIN-FATTY-ACID--COA LIGASE"/>
    <property type="match status" value="1"/>
</dbReference>
<dbReference type="PROSITE" id="PS00455">
    <property type="entry name" value="AMP_BINDING"/>
    <property type="match status" value="1"/>
</dbReference>
<dbReference type="PANTHER" id="PTHR43767:SF7">
    <property type="entry name" value="MEDIUM_LONG-CHAIN-FATTY-ACID--COA LIGASE FADD8"/>
    <property type="match status" value="1"/>
</dbReference>
<accession>A0A0D6P9C5</accession>
<dbReference type="RefSeq" id="WP_048862950.1">
    <property type="nucleotide sequence ID" value="NZ_BANB01000789.1"/>
</dbReference>
<gene>
    <name evidence="8" type="ORF">Asru_0790_02</name>
</gene>
<dbReference type="InterPro" id="IPR045851">
    <property type="entry name" value="AMP-bd_C_sf"/>
</dbReference>
<dbReference type="SUPFAM" id="SSF56801">
    <property type="entry name" value="Acetyl-CoA synthetase-like"/>
    <property type="match status" value="1"/>
</dbReference>
<evidence type="ECO:0000256" key="2">
    <source>
        <dbReference type="ARBA" id="ARBA00022598"/>
    </source>
</evidence>
<dbReference type="InterPro" id="IPR042099">
    <property type="entry name" value="ANL_N_sf"/>
</dbReference>
<organism evidence="8 9">
    <name type="scientific">Acidisphaera rubrifaciens HS-AP3</name>
    <dbReference type="NCBI Taxonomy" id="1231350"/>
    <lineage>
        <taxon>Bacteria</taxon>
        <taxon>Pseudomonadati</taxon>
        <taxon>Pseudomonadota</taxon>
        <taxon>Alphaproteobacteria</taxon>
        <taxon>Acetobacterales</taxon>
        <taxon>Acetobacteraceae</taxon>
        <taxon>Acidisphaera</taxon>
    </lineage>
</organism>
<dbReference type="Gene3D" id="3.30.300.30">
    <property type="match status" value="1"/>
</dbReference>
<evidence type="ECO:0000313" key="8">
    <source>
        <dbReference type="EMBL" id="GAN78365.1"/>
    </source>
</evidence>
<sequence>MSETAIRRARRSMVGDALRRAARVHRGRVALHFADRDWSFAALDTAADRVARRYASAGLRPGDRVVAYGRNSDAYLLAWLGCARGGFIHVPANYALSAGELAYILRQSGAAALLHDPALAENAAAAAAETGITRIGTLHGGDGLDILSAASAPGDVDPIDAGADTDVAQIIYTSGTTGAPKGAALTHDGLIAEYMAVIAELDFDRNDRSLAALPLYHVAQMHAFTMPMLLLGGETWLIEAPQPDVVLDLIERHRITSFFAPPTVWITLLRHPDFDRLDLSSLRQVYYGAAIMPVPVLKELRARLPGIRPYNCYGQSEIAPLATVLRPEEHDARPASVGRPAITVETRIVDAEMRDVAPGEQGEIVHRSQHLLVGYWDKPEETARAFEGGWFHSGDIGVMDDEGYITVVDRLKDVINTGGVLVASREVEDALFTHDAVSEVAVIAVPDPKWIEAIAAVVVLRAGMTATEAALIAHARATLAPYKLPKRIIFADSLPKNTAGKLLKRELRRIYAGTESGALGR</sequence>
<dbReference type="Gene3D" id="3.40.50.12780">
    <property type="entry name" value="N-terminal domain of ligase-like"/>
    <property type="match status" value="1"/>
</dbReference>
<dbReference type="Pfam" id="PF13193">
    <property type="entry name" value="AMP-binding_C"/>
    <property type="match status" value="1"/>
</dbReference>
<dbReference type="InterPro" id="IPR020845">
    <property type="entry name" value="AMP-binding_CS"/>
</dbReference>
<comment type="catalytic activity">
    <reaction evidence="3">
        <text>3-(methylsulfanyl)propanoate + ATP + CoA = 3-(methylsulfanyl)propanoyl-CoA + AMP + diphosphate</text>
        <dbReference type="Rhea" id="RHEA:43052"/>
        <dbReference type="ChEBI" id="CHEBI:30616"/>
        <dbReference type="ChEBI" id="CHEBI:33019"/>
        <dbReference type="ChEBI" id="CHEBI:49016"/>
        <dbReference type="ChEBI" id="CHEBI:57287"/>
        <dbReference type="ChEBI" id="CHEBI:82815"/>
        <dbReference type="ChEBI" id="CHEBI:456215"/>
        <dbReference type="EC" id="6.2.1.44"/>
    </reaction>
    <physiologicalReaction direction="left-to-right" evidence="3">
        <dbReference type="Rhea" id="RHEA:43053"/>
    </physiologicalReaction>
</comment>
<dbReference type="EMBL" id="BANB01000789">
    <property type="protein sequence ID" value="GAN78365.1"/>
    <property type="molecule type" value="Genomic_DNA"/>
</dbReference>
<dbReference type="OrthoDB" id="9803968at2"/>
<feature type="domain" description="AMP-binding enzyme C-terminal" evidence="7">
    <location>
        <begin position="426"/>
        <end position="501"/>
    </location>
</feature>
<dbReference type="AlphaFoldDB" id="A0A0D6P9C5"/>
<dbReference type="EC" id="6.2.1.44" evidence="4"/>
<evidence type="ECO:0000313" key="9">
    <source>
        <dbReference type="Proteomes" id="UP000032680"/>
    </source>
</evidence>
<feature type="domain" description="AMP-dependent synthetase/ligase" evidence="6">
    <location>
        <begin position="19"/>
        <end position="376"/>
    </location>
</feature>
<dbReference type="NCBIfam" id="NF006182">
    <property type="entry name" value="PRK08316.1"/>
    <property type="match status" value="1"/>
</dbReference>
<dbReference type="Pfam" id="PF00501">
    <property type="entry name" value="AMP-binding"/>
    <property type="match status" value="1"/>
</dbReference>
<dbReference type="FunFam" id="3.30.300.30:FF:000008">
    <property type="entry name" value="2,3-dihydroxybenzoate-AMP ligase"/>
    <property type="match status" value="1"/>
</dbReference>
<dbReference type="InterPro" id="IPR025110">
    <property type="entry name" value="AMP-bd_C"/>
</dbReference>
<dbReference type="GO" id="GO:0016877">
    <property type="term" value="F:ligase activity, forming carbon-sulfur bonds"/>
    <property type="evidence" value="ECO:0007669"/>
    <property type="project" value="UniProtKB-ARBA"/>
</dbReference>
<evidence type="ECO:0000256" key="4">
    <source>
        <dbReference type="ARBA" id="ARBA00066616"/>
    </source>
</evidence>
<comment type="caution">
    <text evidence="8">The sequence shown here is derived from an EMBL/GenBank/DDBJ whole genome shotgun (WGS) entry which is preliminary data.</text>
</comment>
<dbReference type="InterPro" id="IPR000873">
    <property type="entry name" value="AMP-dep_synth/lig_dom"/>
</dbReference>
<evidence type="ECO:0000259" key="7">
    <source>
        <dbReference type="Pfam" id="PF13193"/>
    </source>
</evidence>
<dbReference type="Proteomes" id="UP000032680">
    <property type="component" value="Unassembled WGS sequence"/>
</dbReference>
<evidence type="ECO:0000256" key="1">
    <source>
        <dbReference type="ARBA" id="ARBA00006432"/>
    </source>
</evidence>